<evidence type="ECO:0000256" key="2">
    <source>
        <dbReference type="ARBA" id="ARBA00004613"/>
    </source>
</evidence>
<evidence type="ECO:0000256" key="1">
    <source>
        <dbReference type="ARBA" id="ARBA00004589"/>
    </source>
</evidence>
<protein>
    <recommendedName>
        <fullName evidence="13">CFEM domain-containing protein</fullName>
    </recommendedName>
</protein>
<keyword evidence="4" id="KW-0964">Secreted</keyword>
<evidence type="ECO:0000259" key="13">
    <source>
        <dbReference type="PROSITE" id="PS52012"/>
    </source>
</evidence>
<keyword evidence="6 12" id="KW-0732">Signal</keyword>
<feature type="disulfide bond" evidence="9">
    <location>
        <begin position="51"/>
        <end position="84"/>
    </location>
</feature>
<proteinExistence type="inferred from homology"/>
<dbReference type="RefSeq" id="XP_060294090.1">
    <property type="nucleotide sequence ID" value="XM_060440070.1"/>
</dbReference>
<evidence type="ECO:0000256" key="6">
    <source>
        <dbReference type="ARBA" id="ARBA00022729"/>
    </source>
</evidence>
<dbReference type="GO" id="GO:0098552">
    <property type="term" value="C:side of membrane"/>
    <property type="evidence" value="ECO:0007669"/>
    <property type="project" value="UniProtKB-KW"/>
</dbReference>
<dbReference type="AlphaFoldDB" id="A0AA40ABB3"/>
<evidence type="ECO:0000256" key="10">
    <source>
        <dbReference type="SAM" id="MobiDB-lite"/>
    </source>
</evidence>
<keyword evidence="5" id="KW-0325">Glycoprotein</keyword>
<feature type="signal peptide" evidence="12">
    <location>
        <begin position="1"/>
        <end position="22"/>
    </location>
</feature>
<name>A0AA40ABB3_9PEZI</name>
<organism evidence="14 15">
    <name type="scientific">Lasiosphaeria miniovina</name>
    <dbReference type="NCBI Taxonomy" id="1954250"/>
    <lineage>
        <taxon>Eukaryota</taxon>
        <taxon>Fungi</taxon>
        <taxon>Dikarya</taxon>
        <taxon>Ascomycota</taxon>
        <taxon>Pezizomycotina</taxon>
        <taxon>Sordariomycetes</taxon>
        <taxon>Sordariomycetidae</taxon>
        <taxon>Sordariales</taxon>
        <taxon>Lasiosphaeriaceae</taxon>
        <taxon>Lasiosphaeria</taxon>
    </lineage>
</organism>
<feature type="compositionally biased region" description="Polar residues" evidence="10">
    <location>
        <begin position="139"/>
        <end position="154"/>
    </location>
</feature>
<dbReference type="PROSITE" id="PS52012">
    <property type="entry name" value="CFEM"/>
    <property type="match status" value="1"/>
</dbReference>
<comment type="subcellular location">
    <subcellularLocation>
        <location evidence="1">Membrane</location>
        <topology evidence="1">Lipid-anchor</topology>
        <topology evidence="1">GPI-anchor</topology>
    </subcellularLocation>
    <subcellularLocation>
        <location evidence="2">Secreted</location>
    </subcellularLocation>
</comment>
<dbReference type="Proteomes" id="UP001172101">
    <property type="component" value="Unassembled WGS sequence"/>
</dbReference>
<feature type="domain" description="CFEM" evidence="13">
    <location>
        <begin position="1"/>
        <end position="111"/>
    </location>
</feature>
<dbReference type="InterPro" id="IPR008427">
    <property type="entry name" value="Extracellular_membr_CFEM_dom"/>
</dbReference>
<evidence type="ECO:0000256" key="9">
    <source>
        <dbReference type="PROSITE-ProRule" id="PRU01356"/>
    </source>
</evidence>
<keyword evidence="11" id="KW-1133">Transmembrane helix</keyword>
<comment type="caution">
    <text evidence="9">Lacks conserved residue(s) required for the propagation of feature annotation.</text>
</comment>
<dbReference type="GeneID" id="85323340"/>
<evidence type="ECO:0000313" key="14">
    <source>
        <dbReference type="EMBL" id="KAK0712767.1"/>
    </source>
</evidence>
<evidence type="ECO:0000256" key="5">
    <source>
        <dbReference type="ARBA" id="ARBA00022622"/>
    </source>
</evidence>
<dbReference type="GO" id="GO:0005576">
    <property type="term" value="C:extracellular region"/>
    <property type="evidence" value="ECO:0007669"/>
    <property type="project" value="UniProtKB-SubCell"/>
</dbReference>
<keyword evidence="11" id="KW-0812">Transmembrane</keyword>
<dbReference type="EMBL" id="JAUIRO010000005">
    <property type="protein sequence ID" value="KAK0712767.1"/>
    <property type="molecule type" value="Genomic_DNA"/>
</dbReference>
<gene>
    <name evidence="14" type="ORF">B0T26DRAFT_677188</name>
</gene>
<keyword evidence="7 9" id="KW-1015">Disulfide bond</keyword>
<comment type="caution">
    <text evidence="14">The sequence shown here is derived from an EMBL/GenBank/DDBJ whole genome shotgun (WGS) entry which is preliminary data.</text>
</comment>
<accession>A0AA40ABB3</accession>
<feature type="region of interest" description="Disordered" evidence="10">
    <location>
        <begin position="119"/>
        <end position="159"/>
    </location>
</feature>
<feature type="disulfide bond" evidence="9">
    <location>
        <begin position="28"/>
        <end position="68"/>
    </location>
</feature>
<evidence type="ECO:0000256" key="4">
    <source>
        <dbReference type="ARBA" id="ARBA00022525"/>
    </source>
</evidence>
<evidence type="ECO:0000313" key="15">
    <source>
        <dbReference type="Proteomes" id="UP001172101"/>
    </source>
</evidence>
<evidence type="ECO:0000256" key="12">
    <source>
        <dbReference type="SAM" id="SignalP"/>
    </source>
</evidence>
<feature type="chain" id="PRO_5041320602" description="CFEM domain-containing protein" evidence="12">
    <location>
        <begin position="23"/>
        <end position="253"/>
    </location>
</feature>
<evidence type="ECO:0000256" key="7">
    <source>
        <dbReference type="ARBA" id="ARBA00023157"/>
    </source>
</evidence>
<evidence type="ECO:0000256" key="11">
    <source>
        <dbReference type="SAM" id="Phobius"/>
    </source>
</evidence>
<evidence type="ECO:0000256" key="3">
    <source>
        <dbReference type="ARBA" id="ARBA00010031"/>
    </source>
</evidence>
<reference evidence="14" key="1">
    <citation type="submission" date="2023-06" db="EMBL/GenBank/DDBJ databases">
        <title>Genome-scale phylogeny and comparative genomics of the fungal order Sordariales.</title>
        <authorList>
            <consortium name="Lawrence Berkeley National Laboratory"/>
            <person name="Hensen N."/>
            <person name="Bonometti L."/>
            <person name="Westerberg I."/>
            <person name="Brannstrom I.O."/>
            <person name="Guillou S."/>
            <person name="Cros-Aarteil S."/>
            <person name="Calhoun S."/>
            <person name="Haridas S."/>
            <person name="Kuo A."/>
            <person name="Mondo S."/>
            <person name="Pangilinan J."/>
            <person name="Riley R."/>
            <person name="LaButti K."/>
            <person name="Andreopoulos B."/>
            <person name="Lipzen A."/>
            <person name="Chen C."/>
            <person name="Yanf M."/>
            <person name="Daum C."/>
            <person name="Ng V."/>
            <person name="Clum A."/>
            <person name="Steindorff A."/>
            <person name="Ohm R."/>
            <person name="Martin F."/>
            <person name="Silar P."/>
            <person name="Natvig D."/>
            <person name="Lalanne C."/>
            <person name="Gautier V."/>
            <person name="Ament-velasquez S.L."/>
            <person name="Kruys A."/>
            <person name="Hutchinson M.I."/>
            <person name="Powell A.J."/>
            <person name="Barry K."/>
            <person name="Miller A.N."/>
            <person name="Grigoriev I.V."/>
            <person name="Debuchy R."/>
            <person name="Gladieux P."/>
            <person name="Thoren M.H."/>
            <person name="Johannesson H."/>
        </authorList>
    </citation>
    <scope>NUCLEOTIDE SEQUENCE</scope>
    <source>
        <strain evidence="14">SMH2392-1A</strain>
    </source>
</reference>
<comment type="similarity">
    <text evidence="3">Belongs to the RBT5 family.</text>
</comment>
<feature type="disulfide bond" evidence="9">
    <location>
        <begin position="32"/>
        <end position="63"/>
    </location>
</feature>
<feature type="transmembrane region" description="Helical" evidence="11">
    <location>
        <begin position="167"/>
        <end position="186"/>
    </location>
</feature>
<keyword evidence="8" id="KW-0449">Lipoprotein</keyword>
<keyword evidence="15" id="KW-1185">Reference proteome</keyword>
<keyword evidence="11" id="KW-0472">Membrane</keyword>
<evidence type="ECO:0000256" key="8">
    <source>
        <dbReference type="ARBA" id="ARBA00023288"/>
    </source>
</evidence>
<keyword evidence="5" id="KW-0336">GPI-anchor</keyword>
<sequence>MKPKRHAAFTALILSLHRLALSEGIPTCAVSCLKATPTYNSLVQGESSSRCTNNDSLVAVICCVNGACLGSDLAATLNYLEEICHAVGVALPATVVCDGVTTAPSSPGIRSRHRMARRLTPPALATHQPPRRENRKTIRQTPTLPVEQASNKSNGSGGLSTGAKASIGAGAAVGGLAVLAAAFVVMQRRRKRAAARRKRAAAAAEGGRTELADDDWAELPGDGPQRFELDGTGAARKRGEAAAAAAALKWKDM</sequence>
<dbReference type="Pfam" id="PF05730">
    <property type="entry name" value="CFEM"/>
    <property type="match status" value="1"/>
</dbReference>